<name>D8J3H5_HALJB</name>
<evidence type="ECO:0000313" key="2">
    <source>
        <dbReference type="EMBL" id="ADJ15282.1"/>
    </source>
</evidence>
<evidence type="ECO:0000313" key="3">
    <source>
        <dbReference type="EMBL" id="ELY35297.1"/>
    </source>
</evidence>
<gene>
    <name evidence="2" type="ordered locus">HacjB3_09495</name>
    <name evidence="3" type="ORF">C497_13181</name>
</gene>
<dbReference type="HOGENOM" id="CLU_3371297_0_0_2"/>
<keyword evidence="1" id="KW-1133">Transmembrane helix</keyword>
<feature type="transmembrane region" description="Helical" evidence="1">
    <location>
        <begin position="9"/>
        <end position="28"/>
    </location>
</feature>
<keyword evidence="1" id="KW-0812">Transmembrane</keyword>
<sequence>MDQSRWTRFLVTTVVSVGVGFAVGTLLVPPDPST</sequence>
<organism evidence="2 4">
    <name type="scientific">Halalkalicoccus jeotgali (strain DSM 18796 / CECT 7217 / JCM 14584 / KCTC 4019 / B3)</name>
    <dbReference type="NCBI Taxonomy" id="795797"/>
    <lineage>
        <taxon>Archaea</taxon>
        <taxon>Methanobacteriati</taxon>
        <taxon>Methanobacteriota</taxon>
        <taxon>Stenosarchaea group</taxon>
        <taxon>Halobacteria</taxon>
        <taxon>Halobacteriales</taxon>
        <taxon>Halococcaceae</taxon>
        <taxon>Halalkalicoccus</taxon>
    </lineage>
</organism>
<keyword evidence="1" id="KW-0472">Membrane</keyword>
<dbReference type="EMBL" id="CP002062">
    <property type="protein sequence ID" value="ADJ15282.1"/>
    <property type="molecule type" value="Genomic_DNA"/>
</dbReference>
<dbReference type="EMBL" id="AOHV01000034">
    <property type="protein sequence ID" value="ELY35297.1"/>
    <property type="molecule type" value="Genomic_DNA"/>
</dbReference>
<evidence type="ECO:0000256" key="1">
    <source>
        <dbReference type="SAM" id="Phobius"/>
    </source>
</evidence>
<evidence type="ECO:0000313" key="5">
    <source>
        <dbReference type="Proteomes" id="UP000011645"/>
    </source>
</evidence>
<dbReference type="Proteomes" id="UP000011645">
    <property type="component" value="Unassembled WGS sequence"/>
</dbReference>
<protein>
    <submittedName>
        <fullName evidence="2">Uncharacterized protein</fullName>
    </submittedName>
</protein>
<proteinExistence type="predicted"/>
<reference evidence="2 4" key="1">
    <citation type="journal article" date="2010" name="J. Bacteriol.">
        <title>Complete genome sequence of Halalkalicoccus jeotgali B3(T), an extremely halophilic archaeon.</title>
        <authorList>
            <person name="Roh S.W."/>
            <person name="Nam Y.D."/>
            <person name="Nam S.H."/>
            <person name="Choi S.H."/>
            <person name="Park H.S."/>
            <person name="Bae J.W."/>
        </authorList>
    </citation>
    <scope>NUCLEOTIDE SEQUENCE [LARGE SCALE GENOMIC DNA]</scope>
    <source>
        <strain evidence="2">B3</strain>
        <strain evidence="4">DSM 18796 / CECT 7217 / JCM 14584 / KCTC 4019 / B3</strain>
    </source>
</reference>
<evidence type="ECO:0000313" key="4">
    <source>
        <dbReference type="Proteomes" id="UP000000390"/>
    </source>
</evidence>
<dbReference type="KEGG" id="hje:HacjB3_09495"/>
<dbReference type="AlphaFoldDB" id="D8J3H5"/>
<dbReference type="Proteomes" id="UP000000390">
    <property type="component" value="Chromosome"/>
</dbReference>
<accession>D8J3H5</accession>
<reference evidence="3 5" key="2">
    <citation type="journal article" date="2014" name="PLoS Genet.">
        <title>Phylogenetically driven sequencing of extremely halophilic archaea reveals strategies for static and dynamic osmo-response.</title>
        <authorList>
            <person name="Becker E.A."/>
            <person name="Seitzer P.M."/>
            <person name="Tritt A."/>
            <person name="Larsen D."/>
            <person name="Krusor M."/>
            <person name="Yao A.I."/>
            <person name="Wu D."/>
            <person name="Madern D."/>
            <person name="Eisen J.A."/>
            <person name="Darling A.E."/>
            <person name="Facciotti M.T."/>
        </authorList>
    </citation>
    <scope>NUCLEOTIDE SEQUENCE [LARGE SCALE GENOMIC DNA]</scope>
    <source>
        <strain evidence="3">B3</strain>
        <strain evidence="5">DSM 18796 / CECT 7217 / JCM 14584 / KCTC 4019 / B3</strain>
    </source>
</reference>
<keyword evidence="5" id="KW-1185">Reference proteome</keyword>